<organism evidence="4 5">
    <name type="scientific">Nocardioides jiangsuensis</name>
    <dbReference type="NCBI Taxonomy" id="2866161"/>
    <lineage>
        <taxon>Bacteria</taxon>
        <taxon>Bacillati</taxon>
        <taxon>Actinomycetota</taxon>
        <taxon>Actinomycetes</taxon>
        <taxon>Propionibacteriales</taxon>
        <taxon>Nocardioidaceae</taxon>
        <taxon>Nocardioides</taxon>
    </lineage>
</organism>
<keyword evidence="4" id="KW-0378">Hydrolase</keyword>
<sequence>MRRPSLRLLGVLVALVLAAGLTSCLVPESEPTDAMAGWRKVFGDEFDRSSLDRGRWTTCYWWDDDGCTNSGNNERQWYRRGNVSVDDGVLRLTARRQAVRGSDGRIYPFTSGMVTTGRSTDRLSKPPRFGFRYGRVETRMRLPEGQGLWPAMWMLPVSHRSDPEIDVVEVLGHTPRLVRAHFHFTDEHGRERNPGDGLRLPDTTATWHRYTLDWSPEQLVWYVDGRRMWTFKRERYVPDERMYLIFNLAVGGDWPGPPTAATEFPAAMVVDYVRVWKRRP</sequence>
<evidence type="ECO:0000259" key="3">
    <source>
        <dbReference type="PROSITE" id="PS51762"/>
    </source>
</evidence>
<feature type="signal peptide" evidence="2">
    <location>
        <begin position="1"/>
        <end position="19"/>
    </location>
</feature>
<dbReference type="PANTHER" id="PTHR10963:SF55">
    <property type="entry name" value="GLYCOSIDE HYDROLASE FAMILY 16 PROTEIN"/>
    <property type="match status" value="1"/>
</dbReference>
<dbReference type="InterPro" id="IPR000757">
    <property type="entry name" value="Beta-glucanase-like"/>
</dbReference>
<evidence type="ECO:0000313" key="4">
    <source>
        <dbReference type="EMBL" id="MBY9074661.1"/>
    </source>
</evidence>
<evidence type="ECO:0000313" key="5">
    <source>
        <dbReference type="Proteomes" id="UP000754710"/>
    </source>
</evidence>
<dbReference type="InterPro" id="IPR013320">
    <property type="entry name" value="ConA-like_dom_sf"/>
</dbReference>
<reference evidence="4 5" key="1">
    <citation type="submission" date="2021-08" db="EMBL/GenBank/DDBJ databases">
        <title>Nocardioides bacterium WL0053 sp. nov., isolated from the sediment.</title>
        <authorList>
            <person name="Wang L."/>
            <person name="Zhang D."/>
            <person name="Zhang A."/>
        </authorList>
    </citation>
    <scope>NUCLEOTIDE SEQUENCE [LARGE SCALE GENOMIC DNA]</scope>
    <source>
        <strain evidence="4 5">WL0053</strain>
    </source>
</reference>
<proteinExistence type="inferred from homology"/>
<dbReference type="Proteomes" id="UP000754710">
    <property type="component" value="Unassembled WGS sequence"/>
</dbReference>
<comment type="similarity">
    <text evidence="1">Belongs to the glycosyl hydrolase 16 family.</text>
</comment>
<dbReference type="EMBL" id="JAIEZQ010000001">
    <property type="protein sequence ID" value="MBY9074661.1"/>
    <property type="molecule type" value="Genomic_DNA"/>
</dbReference>
<accession>A0ABS7RI13</accession>
<dbReference type="GO" id="GO:0016787">
    <property type="term" value="F:hydrolase activity"/>
    <property type="evidence" value="ECO:0007669"/>
    <property type="project" value="UniProtKB-KW"/>
</dbReference>
<keyword evidence="2" id="KW-0732">Signal</keyword>
<gene>
    <name evidence="4" type="ORF">K1X13_07490</name>
</gene>
<dbReference type="PROSITE" id="PS51257">
    <property type="entry name" value="PROKAR_LIPOPROTEIN"/>
    <property type="match status" value="1"/>
</dbReference>
<dbReference type="PANTHER" id="PTHR10963">
    <property type="entry name" value="GLYCOSYL HYDROLASE-RELATED"/>
    <property type="match status" value="1"/>
</dbReference>
<comment type="caution">
    <text evidence="4">The sequence shown here is derived from an EMBL/GenBank/DDBJ whole genome shotgun (WGS) entry which is preliminary data.</text>
</comment>
<dbReference type="RefSeq" id="WP_221024307.1">
    <property type="nucleotide sequence ID" value="NZ_JAIEZQ010000001.1"/>
</dbReference>
<dbReference type="SUPFAM" id="SSF49899">
    <property type="entry name" value="Concanavalin A-like lectins/glucanases"/>
    <property type="match status" value="1"/>
</dbReference>
<feature type="chain" id="PRO_5045640406" evidence="2">
    <location>
        <begin position="20"/>
        <end position="280"/>
    </location>
</feature>
<keyword evidence="5" id="KW-1185">Reference proteome</keyword>
<dbReference type="Pfam" id="PF00722">
    <property type="entry name" value="Glyco_hydro_16"/>
    <property type="match status" value="1"/>
</dbReference>
<dbReference type="PROSITE" id="PS51762">
    <property type="entry name" value="GH16_2"/>
    <property type="match status" value="1"/>
</dbReference>
<dbReference type="InterPro" id="IPR050546">
    <property type="entry name" value="Glycosyl_Hydrlase_16"/>
</dbReference>
<evidence type="ECO:0000256" key="2">
    <source>
        <dbReference type="SAM" id="SignalP"/>
    </source>
</evidence>
<protein>
    <submittedName>
        <fullName evidence="4">Glycoside hydrolase family 16 protein</fullName>
    </submittedName>
</protein>
<evidence type="ECO:0000256" key="1">
    <source>
        <dbReference type="ARBA" id="ARBA00006865"/>
    </source>
</evidence>
<name>A0ABS7RI13_9ACTN</name>
<feature type="domain" description="GH16" evidence="3">
    <location>
        <begin position="21"/>
        <end position="280"/>
    </location>
</feature>
<dbReference type="Gene3D" id="2.60.120.200">
    <property type="match status" value="1"/>
</dbReference>
<dbReference type="CDD" id="cd08023">
    <property type="entry name" value="GH16_laminarinase_like"/>
    <property type="match status" value="1"/>
</dbReference>